<evidence type="ECO:0000313" key="4">
    <source>
        <dbReference type="Proteomes" id="UP000614460"/>
    </source>
</evidence>
<gene>
    <name evidence="3" type="ORF">GCM10011516_19010</name>
</gene>
<evidence type="ECO:0000259" key="2">
    <source>
        <dbReference type="PROSITE" id="PS50943"/>
    </source>
</evidence>
<dbReference type="SUPFAM" id="SSF47413">
    <property type="entry name" value="lambda repressor-like DNA-binding domains"/>
    <property type="match status" value="1"/>
</dbReference>
<protein>
    <submittedName>
        <fullName evidence="3">Addiction module antidote protein, HigA family</fullName>
    </submittedName>
</protein>
<dbReference type="Proteomes" id="UP000614460">
    <property type="component" value="Unassembled WGS sequence"/>
</dbReference>
<dbReference type="InterPro" id="IPR001387">
    <property type="entry name" value="Cro/C1-type_HTH"/>
</dbReference>
<reference evidence="3" key="1">
    <citation type="journal article" date="2014" name="Int. J. Syst. Evol. Microbiol.">
        <title>Complete genome sequence of Corynebacterium casei LMG S-19264T (=DSM 44701T), isolated from a smear-ripened cheese.</title>
        <authorList>
            <consortium name="US DOE Joint Genome Institute (JGI-PGF)"/>
            <person name="Walter F."/>
            <person name="Albersmeier A."/>
            <person name="Kalinowski J."/>
            <person name="Ruckert C."/>
        </authorList>
    </citation>
    <scope>NUCLEOTIDE SEQUENCE</scope>
    <source>
        <strain evidence="3">CGMCC 1.15966</strain>
    </source>
</reference>
<dbReference type="Gene3D" id="1.10.260.40">
    <property type="entry name" value="lambda repressor-like DNA-binding domains"/>
    <property type="match status" value="1"/>
</dbReference>
<reference evidence="3" key="2">
    <citation type="submission" date="2020-09" db="EMBL/GenBank/DDBJ databases">
        <authorList>
            <person name="Sun Q."/>
            <person name="Zhou Y."/>
        </authorList>
    </citation>
    <scope>NUCLEOTIDE SEQUENCE</scope>
    <source>
        <strain evidence="3">CGMCC 1.15966</strain>
    </source>
</reference>
<dbReference type="InterPro" id="IPR010982">
    <property type="entry name" value="Lambda_DNA-bd_dom_sf"/>
</dbReference>
<keyword evidence="1" id="KW-0238">DNA-binding</keyword>
<comment type="caution">
    <text evidence="3">The sequence shown here is derived from an EMBL/GenBank/DDBJ whole genome shotgun (WGS) entry which is preliminary data.</text>
</comment>
<organism evidence="3 4">
    <name type="scientific">Sphingobacterium cellulitidis</name>
    <dbReference type="NCBI Taxonomy" id="1768011"/>
    <lineage>
        <taxon>Bacteria</taxon>
        <taxon>Pseudomonadati</taxon>
        <taxon>Bacteroidota</taxon>
        <taxon>Sphingobacteriia</taxon>
        <taxon>Sphingobacteriales</taxon>
        <taxon>Sphingobacteriaceae</taxon>
        <taxon>Sphingobacterium</taxon>
    </lineage>
</organism>
<dbReference type="PANTHER" id="PTHR36924">
    <property type="entry name" value="ANTITOXIN HIGA-1"/>
    <property type="match status" value="1"/>
</dbReference>
<dbReference type="RefSeq" id="WP_182498626.1">
    <property type="nucleotide sequence ID" value="NZ_BMKM01000003.1"/>
</dbReference>
<dbReference type="InterPro" id="IPR013430">
    <property type="entry name" value="Toxin_antidote_HigA"/>
</dbReference>
<dbReference type="SMART" id="SM00530">
    <property type="entry name" value="HTH_XRE"/>
    <property type="match status" value="1"/>
</dbReference>
<sequence>MNYTINDSKGNVLKIKAFHPGIFLQEEIEARELLKKTIAQQLEILPTNLSEILKGKRNISPRLAVKLERVLNISAEYWLNLQMAWDLQKAREEEYA</sequence>
<dbReference type="AlphaFoldDB" id="A0A8H9G2U1"/>
<dbReference type="EMBL" id="BMKM01000003">
    <property type="protein sequence ID" value="GGE21563.1"/>
    <property type="molecule type" value="Genomic_DNA"/>
</dbReference>
<dbReference type="PROSITE" id="PS50943">
    <property type="entry name" value="HTH_CROC1"/>
    <property type="match status" value="1"/>
</dbReference>
<accession>A0A8H9G2U1</accession>
<dbReference type="PANTHER" id="PTHR36924:SF1">
    <property type="entry name" value="ANTITOXIN HIGA-1"/>
    <property type="match status" value="1"/>
</dbReference>
<keyword evidence="4" id="KW-1185">Reference proteome</keyword>
<dbReference type="GO" id="GO:0003677">
    <property type="term" value="F:DNA binding"/>
    <property type="evidence" value="ECO:0007669"/>
    <property type="project" value="UniProtKB-KW"/>
</dbReference>
<dbReference type="NCBIfam" id="TIGR02607">
    <property type="entry name" value="antidote_HigA"/>
    <property type="match status" value="1"/>
</dbReference>
<evidence type="ECO:0000313" key="3">
    <source>
        <dbReference type="EMBL" id="GGE21563.1"/>
    </source>
</evidence>
<name>A0A8H9G2U1_9SPHI</name>
<proteinExistence type="predicted"/>
<feature type="domain" description="HTH cro/C1-type" evidence="2">
    <location>
        <begin position="24"/>
        <end position="78"/>
    </location>
</feature>
<dbReference type="Pfam" id="PF01381">
    <property type="entry name" value="HTH_3"/>
    <property type="match status" value="1"/>
</dbReference>
<evidence type="ECO:0000256" key="1">
    <source>
        <dbReference type="ARBA" id="ARBA00023125"/>
    </source>
</evidence>